<evidence type="ECO:0000313" key="1">
    <source>
        <dbReference type="EMBL" id="KAF3604394.1"/>
    </source>
</evidence>
<dbReference type="Proteomes" id="UP000712600">
    <property type="component" value="Unassembled WGS sequence"/>
</dbReference>
<comment type="caution">
    <text evidence="1">The sequence shown here is derived from an EMBL/GenBank/DDBJ whole genome shotgun (WGS) entry which is preliminary data.</text>
</comment>
<proteinExistence type="predicted"/>
<evidence type="ECO:0000313" key="2">
    <source>
        <dbReference type="Proteomes" id="UP000712600"/>
    </source>
</evidence>
<gene>
    <name evidence="1" type="ORF">F2Q69_00035658</name>
</gene>
<dbReference type="EMBL" id="QGKX02000004">
    <property type="protein sequence ID" value="KAF3604394.1"/>
    <property type="molecule type" value="Genomic_DNA"/>
</dbReference>
<protein>
    <submittedName>
        <fullName evidence="1">Uncharacterized protein</fullName>
    </submittedName>
</protein>
<name>A0A8S9SW39_BRACR</name>
<reference evidence="1" key="1">
    <citation type="submission" date="2019-12" db="EMBL/GenBank/DDBJ databases">
        <title>Genome sequencing and annotation of Brassica cretica.</title>
        <authorList>
            <person name="Studholme D.J."/>
            <person name="Sarris P."/>
        </authorList>
    </citation>
    <scope>NUCLEOTIDE SEQUENCE</scope>
    <source>
        <strain evidence="1">PFS-109/04</strain>
        <tissue evidence="1">Leaf</tissue>
    </source>
</reference>
<dbReference type="AlphaFoldDB" id="A0A8S9SW39"/>
<sequence>MNLGLIQTKSKLGFACNLAAGDDNSTGRPDFSLRFLRLSGSTNRVEECMGQDPGILRGRILSRLRTKGMSRFSKTRRPKLRILMLDSTGLACSSRARKGCNGLSGGSSCRFPCCV</sequence>
<accession>A0A8S9SW39</accession>
<organism evidence="1 2">
    <name type="scientific">Brassica cretica</name>
    <name type="common">Mustard</name>
    <dbReference type="NCBI Taxonomy" id="69181"/>
    <lineage>
        <taxon>Eukaryota</taxon>
        <taxon>Viridiplantae</taxon>
        <taxon>Streptophyta</taxon>
        <taxon>Embryophyta</taxon>
        <taxon>Tracheophyta</taxon>
        <taxon>Spermatophyta</taxon>
        <taxon>Magnoliopsida</taxon>
        <taxon>eudicotyledons</taxon>
        <taxon>Gunneridae</taxon>
        <taxon>Pentapetalae</taxon>
        <taxon>rosids</taxon>
        <taxon>malvids</taxon>
        <taxon>Brassicales</taxon>
        <taxon>Brassicaceae</taxon>
        <taxon>Brassiceae</taxon>
        <taxon>Brassica</taxon>
    </lineage>
</organism>